<keyword evidence="4" id="KW-1185">Reference proteome</keyword>
<gene>
    <name evidence="3" type="ORF">HYN46_00715</name>
</gene>
<dbReference type="GO" id="GO:0016791">
    <property type="term" value="F:phosphatase activity"/>
    <property type="evidence" value="ECO:0007669"/>
    <property type="project" value="TreeGrafter"/>
</dbReference>
<dbReference type="SUPFAM" id="SSF81606">
    <property type="entry name" value="PP2C-like"/>
    <property type="match status" value="1"/>
</dbReference>
<dbReference type="Gene3D" id="3.60.40.10">
    <property type="entry name" value="PPM-type phosphatase domain"/>
    <property type="match status" value="1"/>
</dbReference>
<dbReference type="KEGG" id="mbah:HYN46_00715"/>
<keyword evidence="1" id="KW-0378">Hydrolase</keyword>
<sequence>MSVYLIDSPVDDSHVRLRADVPDIISISVDDLLSIPAEHLVIADVSIYLAHRWPQPTIVLAHNHQGYELVNAWQRGAWAGWIRDQLPDSLAPIIQQLKMQHQHQSDSRDLPAAARLQKRLIPRPLDIPNYQIEHIYQPASALSGDWLDYWMTPDNRLLFYLADVAGHGAASSLLTGWLAAFHGSEHSPQALLSRMNRLLVTQNAGKHITVLCGLLNPVTHHLEWCSAGHYPPPILIHPDRTTEILNSSSFPLGLVTDLTLTTQTTSLEPKSQLLFCSDGAIEIFTGGTSEQLTQLIETLSSRRFDPPDHLTDDLTILSLSRI</sequence>
<dbReference type="Pfam" id="PF07228">
    <property type="entry name" value="SpoIIE"/>
    <property type="match status" value="1"/>
</dbReference>
<protein>
    <submittedName>
        <fullName evidence="3">Serine/threonine-protein phosphatase</fullName>
    </submittedName>
</protein>
<dbReference type="OrthoDB" id="6399952at2"/>
<evidence type="ECO:0000256" key="1">
    <source>
        <dbReference type="ARBA" id="ARBA00022801"/>
    </source>
</evidence>
<dbReference type="EMBL" id="CP031222">
    <property type="protein sequence ID" value="AXI01547.1"/>
    <property type="molecule type" value="Genomic_DNA"/>
</dbReference>
<dbReference type="InterPro" id="IPR052016">
    <property type="entry name" value="Bact_Sigma-Reg"/>
</dbReference>
<evidence type="ECO:0000313" key="3">
    <source>
        <dbReference type="EMBL" id="AXI01547.1"/>
    </source>
</evidence>
<dbReference type="InterPro" id="IPR036457">
    <property type="entry name" value="PPM-type-like_dom_sf"/>
</dbReference>
<dbReference type="InterPro" id="IPR001932">
    <property type="entry name" value="PPM-type_phosphatase-like_dom"/>
</dbReference>
<proteinExistence type="predicted"/>
<evidence type="ECO:0000259" key="2">
    <source>
        <dbReference type="SMART" id="SM00331"/>
    </source>
</evidence>
<dbReference type="RefSeq" id="WP_114897657.1">
    <property type="nucleotide sequence ID" value="NZ_CP031222.1"/>
</dbReference>
<dbReference type="PANTHER" id="PTHR43156">
    <property type="entry name" value="STAGE II SPORULATION PROTEIN E-RELATED"/>
    <property type="match status" value="1"/>
</dbReference>
<organism evidence="3 4">
    <name type="scientific">Aquirhabdus parva</name>
    <dbReference type="NCBI Taxonomy" id="2283318"/>
    <lineage>
        <taxon>Bacteria</taxon>
        <taxon>Pseudomonadati</taxon>
        <taxon>Pseudomonadota</taxon>
        <taxon>Gammaproteobacteria</taxon>
        <taxon>Moraxellales</taxon>
        <taxon>Moraxellaceae</taxon>
        <taxon>Aquirhabdus</taxon>
    </lineage>
</organism>
<name>A0A345P2N8_9GAMM</name>
<feature type="domain" description="PPM-type phosphatase" evidence="2">
    <location>
        <begin position="127"/>
        <end position="321"/>
    </location>
</feature>
<dbReference type="PANTHER" id="PTHR43156:SF2">
    <property type="entry name" value="STAGE II SPORULATION PROTEIN E"/>
    <property type="match status" value="1"/>
</dbReference>
<evidence type="ECO:0000313" key="4">
    <source>
        <dbReference type="Proteomes" id="UP000253940"/>
    </source>
</evidence>
<dbReference type="Proteomes" id="UP000253940">
    <property type="component" value="Chromosome"/>
</dbReference>
<dbReference type="AlphaFoldDB" id="A0A345P2N8"/>
<reference evidence="3 4" key="1">
    <citation type="submission" date="2018-07" db="EMBL/GenBank/DDBJ databases">
        <title>Genome sequencing of Moraxellaceae gen. HYN0046.</title>
        <authorList>
            <person name="Kim M."/>
            <person name="Yi H."/>
        </authorList>
    </citation>
    <scope>NUCLEOTIDE SEQUENCE [LARGE SCALE GENOMIC DNA]</scope>
    <source>
        <strain evidence="3 4">HYN0046</strain>
    </source>
</reference>
<dbReference type="SMART" id="SM00331">
    <property type="entry name" value="PP2C_SIG"/>
    <property type="match status" value="1"/>
</dbReference>
<accession>A0A345P2N8</accession>